<keyword evidence="1" id="KW-0472">Membrane</keyword>
<organism evidence="2 3">
    <name type="scientific">Agarivorans gilvus</name>
    <dbReference type="NCBI Taxonomy" id="680279"/>
    <lineage>
        <taxon>Bacteria</taxon>
        <taxon>Pseudomonadati</taxon>
        <taxon>Pseudomonadota</taxon>
        <taxon>Gammaproteobacteria</taxon>
        <taxon>Alteromonadales</taxon>
        <taxon>Alteromonadaceae</taxon>
        <taxon>Agarivorans</taxon>
    </lineage>
</organism>
<dbReference type="Proteomes" id="UP000651977">
    <property type="component" value="Unassembled WGS sequence"/>
</dbReference>
<keyword evidence="1" id="KW-0812">Transmembrane</keyword>
<feature type="transmembrane region" description="Helical" evidence="1">
    <location>
        <begin position="944"/>
        <end position="965"/>
    </location>
</feature>
<feature type="transmembrane region" description="Helical" evidence="1">
    <location>
        <begin position="357"/>
        <end position="378"/>
    </location>
</feature>
<dbReference type="PRINTS" id="PR00702">
    <property type="entry name" value="ACRIFLAVINRP"/>
</dbReference>
<evidence type="ECO:0000313" key="2">
    <source>
        <dbReference type="EMBL" id="GGB19246.1"/>
    </source>
</evidence>
<feature type="transmembrane region" description="Helical" evidence="1">
    <location>
        <begin position="977"/>
        <end position="1003"/>
    </location>
</feature>
<dbReference type="Gene3D" id="3.30.70.1440">
    <property type="entry name" value="Multidrug efflux transporter AcrB pore domain"/>
    <property type="match status" value="1"/>
</dbReference>
<dbReference type="PANTHER" id="PTHR32063">
    <property type="match status" value="1"/>
</dbReference>
<dbReference type="SUPFAM" id="SSF82866">
    <property type="entry name" value="Multidrug efflux transporter AcrB transmembrane domain"/>
    <property type="match status" value="2"/>
</dbReference>
<feature type="transmembrane region" description="Helical" evidence="1">
    <location>
        <begin position="846"/>
        <end position="866"/>
    </location>
</feature>
<feature type="transmembrane region" description="Helical" evidence="1">
    <location>
        <begin position="384"/>
        <end position="408"/>
    </location>
</feature>
<accession>A0ABQ1I5P0</accession>
<keyword evidence="3" id="KW-1185">Reference proteome</keyword>
<dbReference type="Gene3D" id="3.30.2090.10">
    <property type="entry name" value="Multidrug efflux transporter AcrB TolC docking domain, DN and DC subdomains"/>
    <property type="match status" value="2"/>
</dbReference>
<feature type="transmembrane region" description="Helical" evidence="1">
    <location>
        <begin position="332"/>
        <end position="350"/>
    </location>
</feature>
<gene>
    <name evidence="2" type="ORF">GCM10007414_35820</name>
</gene>
<dbReference type="SUPFAM" id="SSF82693">
    <property type="entry name" value="Multidrug efflux transporter AcrB pore domain, PN1, PN2, PC1 and PC2 subdomains"/>
    <property type="match status" value="3"/>
</dbReference>
<proteinExistence type="predicted"/>
<dbReference type="Gene3D" id="3.30.70.1430">
    <property type="entry name" value="Multidrug efflux transporter AcrB pore domain"/>
    <property type="match status" value="2"/>
</dbReference>
<dbReference type="Gene3D" id="1.20.1640.10">
    <property type="entry name" value="Multidrug efflux transporter AcrB transmembrane domain"/>
    <property type="match status" value="2"/>
</dbReference>
<reference evidence="3" key="1">
    <citation type="journal article" date="2019" name="Int. J. Syst. Evol. Microbiol.">
        <title>The Global Catalogue of Microorganisms (GCM) 10K type strain sequencing project: providing services to taxonomists for standard genome sequencing and annotation.</title>
        <authorList>
            <consortium name="The Broad Institute Genomics Platform"/>
            <consortium name="The Broad Institute Genome Sequencing Center for Infectious Disease"/>
            <person name="Wu L."/>
            <person name="Ma J."/>
        </authorList>
    </citation>
    <scope>NUCLEOTIDE SEQUENCE [LARGE SCALE GENOMIC DNA]</scope>
    <source>
        <strain evidence="3">CGMCC 1.10131</strain>
    </source>
</reference>
<dbReference type="InterPro" id="IPR001036">
    <property type="entry name" value="Acrflvin-R"/>
</dbReference>
<dbReference type="RefSeq" id="WP_055733094.1">
    <property type="nucleotide sequence ID" value="NZ_BMDY01000029.1"/>
</dbReference>
<dbReference type="PANTHER" id="PTHR32063:SF28">
    <property type="entry name" value="BLR2861 PROTEIN"/>
    <property type="match status" value="1"/>
</dbReference>
<sequence length="1023" mass="109502">MRFTDTFIRRPILALSLSLLLLIVGVQAVLKLQIREYPELTNTVITVTTAYYGAPAEVIQGFITQPLQQSIAEADNLDFLESTSAMGSSTITAYMKTGSDPDAALSEIMAKVNAVRASLPSEALDPNIARSTGSSTSIMYIALTSGELKSAQIVDYVNRNVQPQMVTVTGVAKANVYGPALSMRVWLDPVKLANYKLTAAEVVGALQNNNFRSAPGQAKSRFFTYNVEADTDLKTKAEFEQLIVARSGSGIVRLSDVAEVELAAAREMVRAKGDGQTAVVVAIDPTPTANPLTVAKAIIDMLPDIEANLPDNMDMKVLYDSTEYIESSINEVLSTIVEATVIVVVVIFLFMGSLRAVLIPVIAIPLSLVGVCLAMQAMGFSLNLLTLLAMVLAIGLVVDDAIVVVENVDRHIRMGMKPFDAAIVGTREIALPVISMTITLAAVYSPIAMVEGLTGVLFAEFALTLAGAVVVSGFVALTLSPVMCSVLLKHNPNPGGFEQGVHNFLDKLDSGYDKLVGGVLNNRPVILVFALIVMGSLYPLLKIIPSELAPAEDKGAAMIMVTGPAGANLDYMDAYTTEVGMKGMELEDIASAFTLAGIPSSTQGLGFLNTTLWEQRTMDQDTLVKAIQQKSADIAGVSVASFPLPVLPGASGGFPVQFVLQGPGDYRTLVSLAQELQQAAMQSGYFVFSDLDTKFETATLNISVNRDKAGAYGVKMVDIANTLGTLMGDGYINHINYDGRSYEVIPQVKRVDRLSPESIEQFYVKTVDGSAVPLSNLIEWDLRGQPESLLQMNQTNSITLNGALMPGQTMGDALAFLEQKANDILPKGYGFDYKGESRQYVQEGSALFTTFGLALAIIFLVLAAQFESIRDPIVIMVSVPLAICGALLMMGWGLATLNIYTQIGMITLVGLITKHGILMCEVAKERQILRGEDKMTAIRHAARIRLRAILMTTISMVAGLIPLLLAVGPGAAARFDIGMVICAGLSIGTVFTLFVLPVIYSYFGANHKPVPSVAHLQGETVAD</sequence>
<dbReference type="SUPFAM" id="SSF82714">
    <property type="entry name" value="Multidrug efflux transporter AcrB TolC docking domain, DN and DC subdomains"/>
    <property type="match status" value="2"/>
</dbReference>
<name>A0ABQ1I5P0_9ALTE</name>
<dbReference type="Pfam" id="PF00873">
    <property type="entry name" value="ACR_tran"/>
    <property type="match status" value="1"/>
</dbReference>
<feature type="transmembrane region" description="Helical" evidence="1">
    <location>
        <begin position="873"/>
        <end position="893"/>
    </location>
</feature>
<dbReference type="Gene3D" id="3.30.70.1320">
    <property type="entry name" value="Multidrug efflux transporter AcrB pore domain like"/>
    <property type="match status" value="1"/>
</dbReference>
<feature type="transmembrane region" description="Helical" evidence="1">
    <location>
        <begin position="524"/>
        <end position="541"/>
    </location>
</feature>
<keyword evidence="1" id="KW-1133">Transmembrane helix</keyword>
<evidence type="ECO:0000313" key="3">
    <source>
        <dbReference type="Proteomes" id="UP000651977"/>
    </source>
</evidence>
<dbReference type="InterPro" id="IPR027463">
    <property type="entry name" value="AcrB_DN_DC_subdom"/>
</dbReference>
<comment type="caution">
    <text evidence="2">The sequence shown here is derived from an EMBL/GenBank/DDBJ whole genome shotgun (WGS) entry which is preliminary data.</text>
</comment>
<dbReference type="EMBL" id="BMDY01000029">
    <property type="protein sequence ID" value="GGB19246.1"/>
    <property type="molecule type" value="Genomic_DNA"/>
</dbReference>
<feature type="transmembrane region" description="Helical" evidence="1">
    <location>
        <begin position="429"/>
        <end position="450"/>
    </location>
</feature>
<protein>
    <submittedName>
        <fullName evidence="2">Transporter</fullName>
    </submittedName>
</protein>
<evidence type="ECO:0000256" key="1">
    <source>
        <dbReference type="SAM" id="Phobius"/>
    </source>
</evidence>
<feature type="transmembrane region" description="Helical" evidence="1">
    <location>
        <begin position="456"/>
        <end position="479"/>
    </location>
</feature>
<feature type="transmembrane region" description="Helical" evidence="1">
    <location>
        <begin position="899"/>
        <end position="923"/>
    </location>
</feature>